<organism evidence="2 3">
    <name type="scientific">Macrostomum lignano</name>
    <dbReference type="NCBI Taxonomy" id="282301"/>
    <lineage>
        <taxon>Eukaryota</taxon>
        <taxon>Metazoa</taxon>
        <taxon>Spiralia</taxon>
        <taxon>Lophotrochozoa</taxon>
        <taxon>Platyhelminthes</taxon>
        <taxon>Rhabditophora</taxon>
        <taxon>Macrostomorpha</taxon>
        <taxon>Macrostomida</taxon>
        <taxon>Macrostomidae</taxon>
        <taxon>Macrostomum</taxon>
    </lineage>
</organism>
<dbReference type="Proteomes" id="UP000095280">
    <property type="component" value="Unplaced"/>
</dbReference>
<name>A0A1I8GL96_9PLAT</name>
<sequence length="193" mass="21372">MDEADINIEEMDVDAMFDDIQLPNSPRPDSARHAALPPKDAWINSPTSGGRFTPLGRLDLKGSLQVVTHRSDSTVAGGEPGTGQSGRNPSQSTHRSKKIDQIREDWGFNDDRSAQVMLERAKKMKLNSDKRKRLSKMGEFVTHTPLFCCVPALKEIERILKGRLRNWEAGPATKDLEAGPATEDLGGWRGHSN</sequence>
<accession>A0A1I8GL96</accession>
<evidence type="ECO:0000313" key="3">
    <source>
        <dbReference type="WBParaSite" id="maker-uti_cns_0002396-snap-gene-0.11-mRNA-1"/>
    </source>
</evidence>
<dbReference type="WBParaSite" id="maker-uti_cns_0002396-snap-gene-0.11-mRNA-1">
    <property type="protein sequence ID" value="maker-uti_cns_0002396-snap-gene-0.11-mRNA-1"/>
    <property type="gene ID" value="maker-uti_cns_0002396-snap-gene-0.11"/>
</dbReference>
<keyword evidence="2" id="KW-1185">Reference proteome</keyword>
<feature type="region of interest" description="Disordered" evidence="1">
    <location>
        <begin position="68"/>
        <end position="103"/>
    </location>
</feature>
<reference evidence="3" key="1">
    <citation type="submission" date="2016-11" db="UniProtKB">
        <authorList>
            <consortium name="WormBaseParasite"/>
        </authorList>
    </citation>
    <scope>IDENTIFICATION</scope>
</reference>
<dbReference type="AlphaFoldDB" id="A0A1I8GL96"/>
<feature type="region of interest" description="Disordered" evidence="1">
    <location>
        <begin position="19"/>
        <end position="56"/>
    </location>
</feature>
<protein>
    <submittedName>
        <fullName evidence="3">BESS domain-containing protein</fullName>
    </submittedName>
</protein>
<evidence type="ECO:0000256" key="1">
    <source>
        <dbReference type="SAM" id="MobiDB-lite"/>
    </source>
</evidence>
<proteinExistence type="predicted"/>
<evidence type="ECO:0000313" key="2">
    <source>
        <dbReference type="Proteomes" id="UP000095280"/>
    </source>
</evidence>
<feature type="region of interest" description="Disordered" evidence="1">
    <location>
        <begin position="170"/>
        <end position="193"/>
    </location>
</feature>